<dbReference type="PANTHER" id="PTHR36923">
    <property type="entry name" value="FERREDOXIN"/>
    <property type="match status" value="1"/>
</dbReference>
<dbReference type="EMBL" id="JBIAXI010000005">
    <property type="protein sequence ID" value="MFF4773097.1"/>
    <property type="molecule type" value="Genomic_DNA"/>
</dbReference>
<sequence>MRVHVDRERCQIHAQCVFAAPDVFELDENDELHYVIGPDESLFPAVEEAALLCPVQAISFRD</sequence>
<keyword evidence="7" id="KW-0003">3Fe-4S</keyword>
<dbReference type="RefSeq" id="WP_387341552.1">
    <property type="nucleotide sequence ID" value="NZ_JBIAXI010000005.1"/>
</dbReference>
<evidence type="ECO:0000256" key="6">
    <source>
        <dbReference type="ARBA" id="ARBA00023014"/>
    </source>
</evidence>
<evidence type="ECO:0000256" key="8">
    <source>
        <dbReference type="RuleBase" id="RU368020"/>
    </source>
</evidence>
<keyword evidence="2 8" id="KW-0813">Transport</keyword>
<comment type="cofactor">
    <cofactor evidence="1">
        <name>[3Fe-4S] cluster</name>
        <dbReference type="ChEBI" id="CHEBI:21137"/>
    </cofactor>
</comment>
<dbReference type="Gene3D" id="3.30.70.20">
    <property type="match status" value="1"/>
</dbReference>
<proteinExistence type="predicted"/>
<evidence type="ECO:0000256" key="4">
    <source>
        <dbReference type="ARBA" id="ARBA00022982"/>
    </source>
</evidence>
<evidence type="ECO:0000256" key="1">
    <source>
        <dbReference type="ARBA" id="ARBA00001927"/>
    </source>
</evidence>
<dbReference type="InterPro" id="IPR051269">
    <property type="entry name" value="Fe-S_cluster_ET"/>
</dbReference>
<protein>
    <recommendedName>
        <fullName evidence="8">Ferredoxin</fullName>
    </recommendedName>
</protein>
<dbReference type="Pfam" id="PF13459">
    <property type="entry name" value="Fer4_15"/>
    <property type="match status" value="1"/>
</dbReference>
<dbReference type="Proteomes" id="UP001602119">
    <property type="component" value="Unassembled WGS sequence"/>
</dbReference>
<comment type="caution">
    <text evidence="9">The sequence shown here is derived from an EMBL/GenBank/DDBJ whole genome shotgun (WGS) entry which is preliminary data.</text>
</comment>
<evidence type="ECO:0000256" key="7">
    <source>
        <dbReference type="ARBA" id="ARBA00023291"/>
    </source>
</evidence>
<comment type="function">
    <text evidence="8">Ferredoxins are iron-sulfur proteins that transfer electrons in a wide variety of metabolic reactions.</text>
</comment>
<keyword evidence="10" id="KW-1185">Reference proteome</keyword>
<keyword evidence="6 8" id="KW-0411">Iron-sulfur</keyword>
<evidence type="ECO:0000313" key="10">
    <source>
        <dbReference type="Proteomes" id="UP001602119"/>
    </source>
</evidence>
<keyword evidence="5 8" id="KW-0408">Iron</keyword>
<name>A0ABW6V1C0_MICFU</name>
<reference evidence="9 10" key="1">
    <citation type="submission" date="2024-10" db="EMBL/GenBank/DDBJ databases">
        <title>The Natural Products Discovery Center: Release of the First 8490 Sequenced Strains for Exploring Actinobacteria Biosynthetic Diversity.</title>
        <authorList>
            <person name="Kalkreuter E."/>
            <person name="Kautsar S.A."/>
            <person name="Yang D."/>
            <person name="Bader C.D."/>
            <person name="Teijaro C.N."/>
            <person name="Fluegel L."/>
            <person name="Davis C.M."/>
            <person name="Simpson J.R."/>
            <person name="Lauterbach L."/>
            <person name="Steele A.D."/>
            <person name="Gui C."/>
            <person name="Meng S."/>
            <person name="Li G."/>
            <person name="Viehrig K."/>
            <person name="Ye F."/>
            <person name="Su P."/>
            <person name="Kiefer A.F."/>
            <person name="Nichols A."/>
            <person name="Cepeda A.J."/>
            <person name="Yan W."/>
            <person name="Fan B."/>
            <person name="Jiang Y."/>
            <person name="Adhikari A."/>
            <person name="Zheng C.-J."/>
            <person name="Schuster L."/>
            <person name="Cowan T.M."/>
            <person name="Smanski M.J."/>
            <person name="Chevrette M.G."/>
            <person name="De Carvalho L.P.S."/>
            <person name="Shen B."/>
        </authorList>
    </citation>
    <scope>NUCLEOTIDE SEQUENCE [LARGE SCALE GENOMIC DNA]</scope>
    <source>
        <strain evidence="9 10">NPDC001281</strain>
    </source>
</reference>
<dbReference type="InterPro" id="IPR001080">
    <property type="entry name" value="3Fe4S_ferredoxin"/>
</dbReference>
<dbReference type="PRINTS" id="PR00352">
    <property type="entry name" value="3FE4SFRDOXIN"/>
</dbReference>
<gene>
    <name evidence="9" type="ORF">ACFY05_09590</name>
</gene>
<evidence type="ECO:0000313" key="9">
    <source>
        <dbReference type="EMBL" id="MFF4773097.1"/>
    </source>
</evidence>
<dbReference type="PANTHER" id="PTHR36923:SF3">
    <property type="entry name" value="FERREDOXIN"/>
    <property type="match status" value="1"/>
</dbReference>
<accession>A0ABW6V1C0</accession>
<evidence type="ECO:0000256" key="2">
    <source>
        <dbReference type="ARBA" id="ARBA00022448"/>
    </source>
</evidence>
<keyword evidence="4 8" id="KW-0249">Electron transport</keyword>
<dbReference type="SUPFAM" id="SSF54862">
    <property type="entry name" value="4Fe-4S ferredoxins"/>
    <property type="match status" value="1"/>
</dbReference>
<evidence type="ECO:0000256" key="5">
    <source>
        <dbReference type="ARBA" id="ARBA00023004"/>
    </source>
</evidence>
<evidence type="ECO:0000256" key="3">
    <source>
        <dbReference type="ARBA" id="ARBA00022723"/>
    </source>
</evidence>
<organism evidence="9 10">
    <name type="scientific">Microtetraspora fusca</name>
    <dbReference type="NCBI Taxonomy" id="1997"/>
    <lineage>
        <taxon>Bacteria</taxon>
        <taxon>Bacillati</taxon>
        <taxon>Actinomycetota</taxon>
        <taxon>Actinomycetes</taxon>
        <taxon>Streptosporangiales</taxon>
        <taxon>Streptosporangiaceae</taxon>
        <taxon>Microtetraspora</taxon>
    </lineage>
</organism>
<keyword evidence="3 8" id="KW-0479">Metal-binding</keyword>